<dbReference type="InterPro" id="IPR008754">
    <property type="entry name" value="Peptidase_M43"/>
</dbReference>
<keyword evidence="6" id="KW-0862">Zinc</keyword>
<evidence type="ECO:0000256" key="4">
    <source>
        <dbReference type="ARBA" id="ARBA00022729"/>
    </source>
</evidence>
<evidence type="ECO:0000256" key="2">
    <source>
        <dbReference type="ARBA" id="ARBA00022670"/>
    </source>
</evidence>
<dbReference type="Gene3D" id="2.60.40.10">
    <property type="entry name" value="Immunoglobulins"/>
    <property type="match status" value="2"/>
</dbReference>
<evidence type="ECO:0000256" key="5">
    <source>
        <dbReference type="ARBA" id="ARBA00022801"/>
    </source>
</evidence>
<evidence type="ECO:0000313" key="12">
    <source>
        <dbReference type="Proteomes" id="UP001302349"/>
    </source>
</evidence>
<dbReference type="Proteomes" id="UP001302349">
    <property type="component" value="Chromosome"/>
</dbReference>
<keyword evidence="3" id="KW-0479">Metal-binding</keyword>
<dbReference type="NCBIfam" id="NF038128">
    <property type="entry name" value="choice_anch_J"/>
    <property type="match status" value="1"/>
</dbReference>
<evidence type="ECO:0000259" key="9">
    <source>
        <dbReference type="Pfam" id="PF05572"/>
    </source>
</evidence>
<keyword evidence="4" id="KW-0732">Signal</keyword>
<feature type="domain" description="Secretion system C-terminal sorting" evidence="10">
    <location>
        <begin position="932"/>
        <end position="1007"/>
    </location>
</feature>
<evidence type="ECO:0000313" key="11">
    <source>
        <dbReference type="EMBL" id="WOK07298.1"/>
    </source>
</evidence>
<dbReference type="EMBL" id="CP136051">
    <property type="protein sequence ID" value="WOK07298.1"/>
    <property type="molecule type" value="Genomic_DNA"/>
</dbReference>
<reference evidence="11 12" key="1">
    <citation type="journal article" date="2023" name="Microbiol. Resour. Announc.">
        <title>Complete Genome Sequence of Imperialibacter roseus strain P4T.</title>
        <authorList>
            <person name="Tizabi D.R."/>
            <person name="Bachvaroff T."/>
            <person name="Hill R.T."/>
        </authorList>
    </citation>
    <scope>NUCLEOTIDE SEQUENCE [LARGE SCALE GENOMIC DNA]</scope>
    <source>
        <strain evidence="11 12">P4T</strain>
    </source>
</reference>
<evidence type="ECO:0000256" key="6">
    <source>
        <dbReference type="ARBA" id="ARBA00022833"/>
    </source>
</evidence>
<keyword evidence="5" id="KW-0378">Hydrolase</keyword>
<dbReference type="Gene3D" id="2.60.120.200">
    <property type="match status" value="1"/>
</dbReference>
<organism evidence="11 12">
    <name type="scientific">Imperialibacter roseus</name>
    <dbReference type="NCBI Taxonomy" id="1324217"/>
    <lineage>
        <taxon>Bacteria</taxon>
        <taxon>Pseudomonadati</taxon>
        <taxon>Bacteroidota</taxon>
        <taxon>Cytophagia</taxon>
        <taxon>Cytophagales</taxon>
        <taxon>Flammeovirgaceae</taxon>
        <taxon>Imperialibacter</taxon>
    </lineage>
</organism>
<dbReference type="PANTHER" id="PTHR47466:SF1">
    <property type="entry name" value="METALLOPROTEASE MEP1 (AFU_ORTHOLOGUE AFUA_1G07730)-RELATED"/>
    <property type="match status" value="1"/>
</dbReference>
<dbReference type="GO" id="GO:0008237">
    <property type="term" value="F:metallopeptidase activity"/>
    <property type="evidence" value="ECO:0007669"/>
    <property type="project" value="UniProtKB-KW"/>
</dbReference>
<protein>
    <submittedName>
        <fullName evidence="11">M43 family zinc metalloprotease</fullName>
    </submittedName>
</protein>
<dbReference type="Pfam" id="PF18962">
    <property type="entry name" value="Por_Secre_tail"/>
    <property type="match status" value="1"/>
</dbReference>
<dbReference type="PANTHER" id="PTHR47466">
    <property type="match status" value="1"/>
</dbReference>
<evidence type="ECO:0000256" key="7">
    <source>
        <dbReference type="ARBA" id="ARBA00023049"/>
    </source>
</evidence>
<evidence type="ECO:0000259" key="10">
    <source>
        <dbReference type="Pfam" id="PF18962"/>
    </source>
</evidence>
<evidence type="ECO:0000256" key="8">
    <source>
        <dbReference type="ARBA" id="ARBA00023157"/>
    </source>
</evidence>
<comment type="similarity">
    <text evidence="1">Belongs to the peptidase M43B family.</text>
</comment>
<keyword evidence="8" id="KW-1015">Disulfide bond</keyword>
<dbReference type="SUPFAM" id="SSF55486">
    <property type="entry name" value="Metalloproteases ('zincins'), catalytic domain"/>
    <property type="match status" value="1"/>
</dbReference>
<keyword evidence="2" id="KW-0645">Protease</keyword>
<accession>A0ABZ0IS82</accession>
<dbReference type="InterPro" id="IPR013783">
    <property type="entry name" value="Ig-like_fold"/>
</dbReference>
<dbReference type="InterPro" id="IPR024079">
    <property type="entry name" value="MetalloPept_cat_dom_sf"/>
</dbReference>
<keyword evidence="12" id="KW-1185">Reference proteome</keyword>
<dbReference type="InterPro" id="IPR026444">
    <property type="entry name" value="Secre_tail"/>
</dbReference>
<evidence type="ECO:0000256" key="3">
    <source>
        <dbReference type="ARBA" id="ARBA00022723"/>
    </source>
</evidence>
<feature type="domain" description="Peptidase M43 pregnancy-associated plasma-A" evidence="9">
    <location>
        <begin position="173"/>
        <end position="322"/>
    </location>
</feature>
<dbReference type="RefSeq" id="WP_317489983.1">
    <property type="nucleotide sequence ID" value="NZ_CP136051.1"/>
</dbReference>
<dbReference type="Gene3D" id="3.40.390.10">
    <property type="entry name" value="Collagenase (Catalytic Domain)"/>
    <property type="match status" value="1"/>
</dbReference>
<evidence type="ECO:0000256" key="1">
    <source>
        <dbReference type="ARBA" id="ARBA00008721"/>
    </source>
</evidence>
<dbReference type="Pfam" id="PF05572">
    <property type="entry name" value="Peptidase_M43"/>
    <property type="match status" value="1"/>
</dbReference>
<dbReference type="NCBIfam" id="TIGR04183">
    <property type="entry name" value="Por_Secre_tail"/>
    <property type="match status" value="1"/>
</dbReference>
<proteinExistence type="inferred from homology"/>
<gene>
    <name evidence="11" type="ORF">RT717_01510</name>
</gene>
<dbReference type="CDD" id="cd04275">
    <property type="entry name" value="ZnMc_pappalysin_like"/>
    <property type="match status" value="1"/>
</dbReference>
<sequence>MSRRLYFFLDFAVCIFLCSSHQAFSQEKCGTVQLEEKYRPIIGESVKEFESWVQTKKTERQLRLSSSRTAEAIYTIPVVIHVLHQGEAYGEGSNIPLEQVLSQIELLNQDFRRLNSDTTDTREIFKPVAADALIEFALAKRDPEGMPTSGIVRARAGKDSYAIGEEDLLQKVSYWPPDKYLNIWVTNLKSGLLGFAQFPVSDLIGLKPNIANKFLPDGVTIDYEYFGQGFNAKEFSTGRTATHEIGHYLGLRHIWGDGGCGSDDYCSDTPAADRASSSGSCELSKASCGSTDMIENYMDYSPDKCMNIFTKDQKERMRTVLEFSPRRRSLIGSAALVAPTLVDNDLGIKTIVSPAGGICSAKFMPEIVVRNYGTSIITQFEVSVVINGLEWDSRTISTNLAPLAAYTVTFDEVLLEQGGLYTTTFEIGSVNQTLDNKVSNNKVSIDASYQRLISLPMLETFEENGSQLVMKADNPDQPFAAITLAPKVLATNLAIQFDYFSADSTQFGDWEMLLSPIIDLTKYPSLTIDFDYAYGHDGINNSDGLLVAVSTDCGATFEYDDIVFQRFSEDLATTYIEPGQAFIPSGPADWKKAFIALNSFKGADRIQLAFIGQNGLGNNLFLDDIKISSNNLADYDIGISEVTDLSFISCINQPVPTVEVKNFGKQPITSFSLSYTVNNSSKELQVNNIFINTGQTINVPLEIDALEDGTYKLELALDQPNGNTDQRISDNSFSQLFHIKTATDVIPFRETFASNRGVEENLLHRITNADGRTWQIQNDESLSQGNKVARMTSYDLTVLGDEFWLATKVLDLDDADEASMSFKLSYAKRENRSERLRVMVSVDCGINFRDVVYDKRGSDLAITESEDFWTPSTSEDWKRETIDLSAYAGYSSVVVAIVGTNGNGNNMYLDDIEFYLSGEPTPVFPIEDLIRLFPNPAKEVINVAFSLAERQTVTLRMQDVRGRVYFEKEYPNTLNQIYQLTTVNEANGMYLIQAITKDKVTAQRVIIRH</sequence>
<keyword evidence="7 11" id="KW-0482">Metalloprotease</keyword>
<name>A0ABZ0IS82_9BACT</name>